<dbReference type="Proteomes" id="UP000734854">
    <property type="component" value="Unassembled WGS sequence"/>
</dbReference>
<name>A0A8J5LVS6_ZINOF</name>
<dbReference type="AlphaFoldDB" id="A0A8J5LVS6"/>
<proteinExistence type="predicted"/>
<gene>
    <name evidence="2" type="ORF">ZIOFF_009024</name>
</gene>
<organism evidence="2 3">
    <name type="scientific">Zingiber officinale</name>
    <name type="common">Ginger</name>
    <name type="synonym">Amomum zingiber</name>
    <dbReference type="NCBI Taxonomy" id="94328"/>
    <lineage>
        <taxon>Eukaryota</taxon>
        <taxon>Viridiplantae</taxon>
        <taxon>Streptophyta</taxon>
        <taxon>Embryophyta</taxon>
        <taxon>Tracheophyta</taxon>
        <taxon>Spermatophyta</taxon>
        <taxon>Magnoliopsida</taxon>
        <taxon>Liliopsida</taxon>
        <taxon>Zingiberales</taxon>
        <taxon>Zingiberaceae</taxon>
        <taxon>Zingiber</taxon>
    </lineage>
</organism>
<dbReference type="EMBL" id="JACMSC010000003">
    <property type="protein sequence ID" value="KAG6526937.1"/>
    <property type="molecule type" value="Genomic_DNA"/>
</dbReference>
<sequence length="110" mass="11508">MDPLDDSHRSSIWVCEADGRRDVVAPVKSHGAKALIFISLKKVGATNILSKMDFPGVVLANKEGSDLISYLISGSNPSASIIFNGTVLGVSSVPAMAWLFSRGSSQATSG</sequence>
<keyword evidence="1" id="KW-0812">Transmembrane</keyword>
<comment type="caution">
    <text evidence="2">The sequence shown here is derived from an EMBL/GenBank/DDBJ whole genome shotgun (WGS) entry which is preliminary data.</text>
</comment>
<keyword evidence="3" id="KW-1185">Reference proteome</keyword>
<evidence type="ECO:0000313" key="2">
    <source>
        <dbReference type="EMBL" id="KAG6526937.1"/>
    </source>
</evidence>
<reference evidence="2 3" key="1">
    <citation type="submission" date="2020-08" db="EMBL/GenBank/DDBJ databases">
        <title>Plant Genome Project.</title>
        <authorList>
            <person name="Zhang R.-G."/>
        </authorList>
    </citation>
    <scope>NUCLEOTIDE SEQUENCE [LARGE SCALE GENOMIC DNA]</scope>
    <source>
        <tissue evidence="2">Rhizome</tissue>
    </source>
</reference>
<protein>
    <submittedName>
        <fullName evidence="2">Uncharacterized protein</fullName>
    </submittedName>
</protein>
<evidence type="ECO:0000313" key="3">
    <source>
        <dbReference type="Proteomes" id="UP000734854"/>
    </source>
</evidence>
<dbReference type="Gene3D" id="3.50.30.30">
    <property type="match status" value="1"/>
</dbReference>
<evidence type="ECO:0000256" key="1">
    <source>
        <dbReference type="SAM" id="Phobius"/>
    </source>
</evidence>
<keyword evidence="1" id="KW-0472">Membrane</keyword>
<feature type="transmembrane region" description="Helical" evidence="1">
    <location>
        <begin position="81"/>
        <end position="100"/>
    </location>
</feature>
<dbReference type="CDD" id="cd02120">
    <property type="entry name" value="PA_subtilisin_like"/>
    <property type="match status" value="1"/>
</dbReference>
<keyword evidence="1" id="KW-1133">Transmembrane helix</keyword>
<accession>A0A8J5LVS6</accession>